<evidence type="ECO:0000313" key="2">
    <source>
        <dbReference type="Proteomes" id="UP001171751"/>
    </source>
</evidence>
<accession>A0AA43UDB5</accession>
<organism evidence="1 2">
    <name type="scientific">Atopococcus tabaci</name>
    <dbReference type="NCBI Taxonomy" id="269774"/>
    <lineage>
        <taxon>Bacteria</taxon>
        <taxon>Bacillati</taxon>
        <taxon>Bacillota</taxon>
        <taxon>Bacilli</taxon>
        <taxon>Lactobacillales</taxon>
        <taxon>Carnobacteriaceae</taxon>
        <taxon>Atopococcus</taxon>
    </lineage>
</organism>
<sequence length="57" mass="6785">MNTEDFYKDIPIELFNGNIEDLDFMSEEEAVEYTLNKFMERVQETNKAILGYEIDDI</sequence>
<reference evidence="1" key="1">
    <citation type="submission" date="2023-07" db="EMBL/GenBank/DDBJ databases">
        <title>Between Cages and Wild: Unraveling the Impact of Captivity on Animal Microbiomes and Antimicrobial Resistance.</title>
        <authorList>
            <person name="Schmartz G.P."/>
            <person name="Rehner J."/>
            <person name="Schuff M.J."/>
            <person name="Becker S.L."/>
            <person name="Kravczyk M."/>
            <person name="Gurevich A."/>
            <person name="Francke R."/>
            <person name="Mueller R."/>
            <person name="Keller V."/>
            <person name="Keller A."/>
        </authorList>
    </citation>
    <scope>NUCLEOTIDE SEQUENCE</scope>
    <source>
        <strain evidence="1">S39M_St_73</strain>
    </source>
</reference>
<dbReference type="AlphaFoldDB" id="A0AA43UDB5"/>
<proteinExistence type="predicted"/>
<keyword evidence="2" id="KW-1185">Reference proteome</keyword>
<dbReference type="Proteomes" id="UP001171751">
    <property type="component" value="Unassembled WGS sequence"/>
</dbReference>
<dbReference type="EMBL" id="JAUNQW010000029">
    <property type="protein sequence ID" value="MDO5457857.1"/>
    <property type="molecule type" value="Genomic_DNA"/>
</dbReference>
<protein>
    <submittedName>
        <fullName evidence="1">Uncharacterized protein</fullName>
    </submittedName>
</protein>
<comment type="caution">
    <text evidence="1">The sequence shown here is derived from an EMBL/GenBank/DDBJ whole genome shotgun (WGS) entry which is preliminary data.</text>
</comment>
<name>A0AA43UDB5_9LACT</name>
<gene>
    <name evidence="1" type="ORF">Q4F26_05860</name>
</gene>
<evidence type="ECO:0000313" key="1">
    <source>
        <dbReference type="EMBL" id="MDO5457857.1"/>
    </source>
</evidence>